<sequence>MGTPHRILSQDELNRALIERQMLRERADLGAFATIERLFGIQAQEPKSPYIGLWTRLENFRAEELEDLLVSRHAVRILLMRGTIHLVSAQDALALRPLTQIKLDRELQSGPFASRLRGLDLDAVAEAGRKILEDTPQGTADAGKRLLERWPDREHTVLGNALRNKLALVQLPPRGLWHRSGRAVCTTLEAWLDQEQHPMSLETLVLRYLKAFGPATVMDAQQWSGLTRLAETFEALRPQLVTFGNEAGKELFDLPDAPRPDPGTPVPVRLLPEFDNILLAHADRRRVIADDRLGVVVGGKPTVLVDGYVVATWSITKDSTITVDYLDSLPPSRQKAVAEECDRLQDWIRT</sequence>
<keyword evidence="2" id="KW-1185">Reference proteome</keyword>
<dbReference type="RefSeq" id="WP_319972478.1">
    <property type="nucleotide sequence ID" value="NZ_JAXAVW010000069.1"/>
</dbReference>
<organism evidence="1 2">
    <name type="scientific">Lentzea miocenica</name>
    <dbReference type="NCBI Taxonomy" id="3095431"/>
    <lineage>
        <taxon>Bacteria</taxon>
        <taxon>Bacillati</taxon>
        <taxon>Actinomycetota</taxon>
        <taxon>Actinomycetes</taxon>
        <taxon>Pseudonocardiales</taxon>
        <taxon>Pseudonocardiaceae</taxon>
        <taxon>Lentzea</taxon>
    </lineage>
</organism>
<evidence type="ECO:0000313" key="2">
    <source>
        <dbReference type="Proteomes" id="UP001285521"/>
    </source>
</evidence>
<keyword evidence="1" id="KW-0238">DNA-binding</keyword>
<dbReference type="Pfam" id="PF06224">
    <property type="entry name" value="AlkZ-like"/>
    <property type="match status" value="1"/>
</dbReference>
<evidence type="ECO:0000313" key="1">
    <source>
        <dbReference type="EMBL" id="MDX8037488.1"/>
    </source>
</evidence>
<reference evidence="1 2" key="2">
    <citation type="submission" date="2023-11" db="EMBL/GenBank/DDBJ databases">
        <authorList>
            <person name="Lara A.C."/>
            <person name="Chronakova A."/>
        </authorList>
    </citation>
    <scope>NUCLEOTIDE SEQUENCE [LARGE SCALE GENOMIC DNA]</scope>
    <source>
        <strain evidence="1 2">BCCO 10_0856</strain>
    </source>
</reference>
<dbReference type="EMBL" id="JAXAVW010000069">
    <property type="protein sequence ID" value="MDX8037488.1"/>
    <property type="molecule type" value="Genomic_DNA"/>
</dbReference>
<dbReference type="PANTHER" id="PTHR38479">
    <property type="entry name" value="LMO0824 PROTEIN"/>
    <property type="match status" value="1"/>
</dbReference>
<accession>A0ABU4TH14</accession>
<dbReference type="InterPro" id="IPR009351">
    <property type="entry name" value="AlkZ-like"/>
</dbReference>
<protein>
    <submittedName>
        <fullName evidence="1">Winged helix DNA-binding domain-containing protein</fullName>
    </submittedName>
</protein>
<comment type="caution">
    <text evidence="1">The sequence shown here is derived from an EMBL/GenBank/DDBJ whole genome shotgun (WGS) entry which is preliminary data.</text>
</comment>
<gene>
    <name evidence="1" type="ORF">SK803_45455</name>
</gene>
<dbReference type="Proteomes" id="UP001285521">
    <property type="component" value="Unassembled WGS sequence"/>
</dbReference>
<reference evidence="1 2" key="1">
    <citation type="submission" date="2023-11" db="EMBL/GenBank/DDBJ databases">
        <title>Lentzea sokolovensis, sp. nov., Lentzea kristufkii, sp. nov., and Lentzea miocenensis, sp. nov., rare actinobacteria from Sokolov Coal Basin, Miocene lacustrine sediment, Czech Republic.</title>
        <authorList>
            <person name="Lara A."/>
            <person name="Kotroba L."/>
            <person name="Nouioui I."/>
            <person name="Neumann-Schaal M."/>
            <person name="Mast Y."/>
            <person name="Chronakova A."/>
        </authorList>
    </citation>
    <scope>NUCLEOTIDE SEQUENCE [LARGE SCALE GENOMIC DNA]</scope>
    <source>
        <strain evidence="1 2">BCCO 10_0856</strain>
    </source>
</reference>
<proteinExistence type="predicted"/>
<dbReference type="GO" id="GO:0003677">
    <property type="term" value="F:DNA binding"/>
    <property type="evidence" value="ECO:0007669"/>
    <property type="project" value="UniProtKB-KW"/>
</dbReference>
<dbReference type="PANTHER" id="PTHR38479:SF2">
    <property type="entry name" value="WINGED HELIX DNA-BINDING DOMAIN-CONTAINING PROTEIN"/>
    <property type="match status" value="1"/>
</dbReference>
<name>A0ABU4TH14_9PSEU</name>